<evidence type="ECO:0000313" key="2">
    <source>
        <dbReference type="Proteomes" id="UP000664369"/>
    </source>
</evidence>
<accession>A0ABS3QC15</accession>
<reference evidence="1 2" key="1">
    <citation type="submission" date="2021-03" db="EMBL/GenBank/DDBJ databases">
        <authorList>
            <person name="Kim M.K."/>
        </authorList>
    </citation>
    <scope>NUCLEOTIDE SEQUENCE [LARGE SCALE GENOMIC DNA]</scope>
    <source>
        <strain evidence="1 2">BT442</strain>
    </source>
</reference>
<gene>
    <name evidence="1" type="ORF">J4E00_06960</name>
</gene>
<keyword evidence="2" id="KW-1185">Reference proteome</keyword>
<evidence type="ECO:0008006" key="3">
    <source>
        <dbReference type="Google" id="ProtNLM"/>
    </source>
</evidence>
<comment type="caution">
    <text evidence="1">The sequence shown here is derived from an EMBL/GenBank/DDBJ whole genome shotgun (WGS) entry which is preliminary data.</text>
</comment>
<proteinExistence type="predicted"/>
<organism evidence="1 2">
    <name type="scientific">Hymenobacter negativus</name>
    <dbReference type="NCBI Taxonomy" id="2795026"/>
    <lineage>
        <taxon>Bacteria</taxon>
        <taxon>Pseudomonadati</taxon>
        <taxon>Bacteroidota</taxon>
        <taxon>Cytophagia</taxon>
        <taxon>Cytophagales</taxon>
        <taxon>Hymenobacteraceae</taxon>
        <taxon>Hymenobacter</taxon>
    </lineage>
</organism>
<name>A0ABS3QC15_9BACT</name>
<dbReference type="EMBL" id="JAGETZ010000003">
    <property type="protein sequence ID" value="MBO2008787.1"/>
    <property type="molecule type" value="Genomic_DNA"/>
</dbReference>
<dbReference type="Proteomes" id="UP000664369">
    <property type="component" value="Unassembled WGS sequence"/>
</dbReference>
<evidence type="ECO:0000313" key="1">
    <source>
        <dbReference type="EMBL" id="MBO2008787.1"/>
    </source>
</evidence>
<sequence>MITAEKAALFIACDFSQDWLVRHGTPRDKALATSQEWAQVLDYVQSAVRIRRRHLVEHPRHLVRVLHEREDAVLAACENIAVFQALWEAVCRHVDAMDQEPTWFERVLEWMLRRL</sequence>
<protein>
    <recommendedName>
        <fullName evidence="3">DUF4254 domain-containing protein</fullName>
    </recommendedName>
</protein>